<dbReference type="HOGENOM" id="CLU_009600_14_1_9"/>
<reference evidence="2 3" key="2">
    <citation type="journal article" date="2013" name="Genome Announc.">
        <title>Genome Sequence of Growth-Improving Paenibacillus mucilaginosus Strain KNP414.</title>
        <authorList>
            <person name="Lu J.J."/>
            <person name="Wang J.F."/>
            <person name="Hu X.F."/>
        </authorList>
    </citation>
    <scope>NUCLEOTIDE SEQUENCE [LARGE SCALE GENOMIC DNA]</scope>
    <source>
        <strain evidence="2 3">KNP414</strain>
    </source>
</reference>
<dbReference type="PANTHER" id="PTHR42678">
    <property type="entry name" value="AMIDASE"/>
    <property type="match status" value="1"/>
</dbReference>
<evidence type="ECO:0000313" key="3">
    <source>
        <dbReference type="Proteomes" id="UP000006620"/>
    </source>
</evidence>
<dbReference type="SUPFAM" id="SSF75304">
    <property type="entry name" value="Amidase signature (AS) enzymes"/>
    <property type="match status" value="1"/>
</dbReference>
<reference evidence="3" key="1">
    <citation type="submission" date="2011-06" db="EMBL/GenBank/DDBJ databases">
        <title>Complete genome sequence of Paenibacillus mucilaginosus KNP414.</title>
        <authorList>
            <person name="Wang J."/>
            <person name="Hu S."/>
            <person name="Hu X."/>
            <person name="Zhang B."/>
            <person name="Dong D."/>
            <person name="Zhang S."/>
            <person name="Zhao K."/>
            <person name="Wu D."/>
        </authorList>
    </citation>
    <scope>NUCLEOTIDE SEQUENCE [LARGE SCALE GENOMIC DNA]</scope>
    <source>
        <strain evidence="3">KNP414</strain>
    </source>
</reference>
<dbReference type="KEGG" id="pms:KNP414_07171"/>
<dbReference type="PANTHER" id="PTHR42678:SF34">
    <property type="entry name" value="OS04G0183300 PROTEIN"/>
    <property type="match status" value="1"/>
</dbReference>
<protein>
    <submittedName>
        <fullName evidence="2">Putative amidase</fullName>
    </submittedName>
</protein>
<name>F8FM55_PAEMK</name>
<dbReference type="AlphaFoldDB" id="F8FM55"/>
<dbReference type="NCBIfam" id="NF005300">
    <property type="entry name" value="PRK06828.1"/>
    <property type="match status" value="1"/>
</dbReference>
<accession>F8FM55</accession>
<dbReference type="Pfam" id="PF01425">
    <property type="entry name" value="Amidase"/>
    <property type="match status" value="1"/>
</dbReference>
<evidence type="ECO:0000259" key="1">
    <source>
        <dbReference type="Pfam" id="PF01425"/>
    </source>
</evidence>
<dbReference type="RefSeq" id="WP_013920822.1">
    <property type="nucleotide sequence ID" value="NC_015690.1"/>
</dbReference>
<dbReference type="InterPro" id="IPR023631">
    <property type="entry name" value="Amidase_dom"/>
</dbReference>
<dbReference type="PATRIC" id="fig|1036673.3.peg.6687"/>
<feature type="domain" description="Amidase" evidence="1">
    <location>
        <begin position="27"/>
        <end position="461"/>
    </location>
</feature>
<sequence>MERIEEATIARLGQSMEQGGLTSLELTGFYMDRVARLDQDGPRINAVLEWNPQALELAEAADEERRAGRVRGPMHGIPVLLKDNIGTADAMHTSAGSLALADHYAREDAFLVTRLREAGAVIIGKANMTEWANFMTAGMPSGYSSRGGQVLNPYGRGVFCAGGSSSGSGAAVSCNLTAVAVGTETSRSILDPAAQHSIVGIKPTVGRISRSGIIPLAHSQDTAGPMARTVADAAVLLGVLCGYDPADPVTAASAGRNASDFTACLDRDGLRGARIGIPRQVYHDSQTAEELALFESLLEDIAAAGAVLVDPADIPSARELASHHSEVLRYEFKADLNAYLSQLPAELPVHSLKELIAFNEAHAEKTLRYGQSTLLWAEETSGRLTEPRYLLDRLADLRLSRTEGIDRVMQEHRLDALLFPHTAGDDIAAKAGYPSVAVPAGYRRDGSPFGVMFTGTAYAEPVLIRLAYAFEQLNPRRIAPVLE</sequence>
<gene>
    <name evidence="2" type="ordered locus">KNP414_07171</name>
</gene>
<evidence type="ECO:0000313" key="2">
    <source>
        <dbReference type="EMBL" id="AEI45681.1"/>
    </source>
</evidence>
<dbReference type="Gene3D" id="3.90.1300.10">
    <property type="entry name" value="Amidase signature (AS) domain"/>
    <property type="match status" value="1"/>
</dbReference>
<proteinExistence type="predicted"/>
<organism evidence="2 3">
    <name type="scientific">Paenibacillus mucilaginosus (strain KNP414)</name>
    <dbReference type="NCBI Taxonomy" id="1036673"/>
    <lineage>
        <taxon>Bacteria</taxon>
        <taxon>Bacillati</taxon>
        <taxon>Bacillota</taxon>
        <taxon>Bacilli</taxon>
        <taxon>Bacillales</taxon>
        <taxon>Paenibacillaceae</taxon>
        <taxon>Paenibacillus</taxon>
    </lineage>
</organism>
<dbReference type="EMBL" id="CP002869">
    <property type="protein sequence ID" value="AEI45681.1"/>
    <property type="molecule type" value="Genomic_DNA"/>
</dbReference>
<dbReference type="Proteomes" id="UP000006620">
    <property type="component" value="Chromosome"/>
</dbReference>
<dbReference type="InterPro" id="IPR036928">
    <property type="entry name" value="AS_sf"/>
</dbReference>